<evidence type="ECO:0000256" key="1">
    <source>
        <dbReference type="ARBA" id="ARBA00008682"/>
    </source>
</evidence>
<dbReference type="PANTHER" id="PTHR11177:SF397">
    <property type="entry name" value="CHITINASE"/>
    <property type="match status" value="1"/>
</dbReference>
<evidence type="ECO:0000313" key="10">
    <source>
        <dbReference type="Proteomes" id="UP001213799"/>
    </source>
</evidence>
<evidence type="ECO:0000313" key="9">
    <source>
        <dbReference type="EMBL" id="KAJ5607988.1"/>
    </source>
</evidence>
<dbReference type="InterPro" id="IPR011583">
    <property type="entry name" value="Chitinase_II/V-like_cat"/>
</dbReference>
<dbReference type="InterPro" id="IPR018371">
    <property type="entry name" value="Chitin-binding_1_CS"/>
</dbReference>
<gene>
    <name evidence="9" type="ORF">N7537_004607</name>
</gene>
<dbReference type="Pfam" id="PF00704">
    <property type="entry name" value="Glyco_hydro_18"/>
    <property type="match status" value="1"/>
</dbReference>
<dbReference type="SUPFAM" id="SSF57016">
    <property type="entry name" value="Plant lectins/antimicrobial peptides"/>
    <property type="match status" value="1"/>
</dbReference>
<feature type="disulfide bond" evidence="5">
    <location>
        <begin position="107"/>
        <end position="121"/>
    </location>
</feature>
<keyword evidence="4" id="KW-0843">Virulence</keyword>
<dbReference type="PROSITE" id="PS51910">
    <property type="entry name" value="GH18_2"/>
    <property type="match status" value="1"/>
</dbReference>
<dbReference type="SUPFAM" id="SSF51445">
    <property type="entry name" value="(Trans)glycosidases"/>
    <property type="match status" value="1"/>
</dbReference>
<feature type="domain" description="Chitin-binding type-1" evidence="7">
    <location>
        <begin position="42"/>
        <end position="87"/>
    </location>
</feature>
<keyword evidence="10" id="KW-1185">Reference proteome</keyword>
<dbReference type="SMART" id="SM00270">
    <property type="entry name" value="ChtBD1"/>
    <property type="match status" value="2"/>
</dbReference>
<dbReference type="InterPro" id="IPR050314">
    <property type="entry name" value="Glycosyl_Hydrlase_18"/>
</dbReference>
<feature type="chain" id="PRO_5042242539" description="chitinase" evidence="6">
    <location>
        <begin position="23"/>
        <end position="1747"/>
    </location>
</feature>
<dbReference type="SMART" id="SM00636">
    <property type="entry name" value="Glyco_18"/>
    <property type="match status" value="1"/>
</dbReference>
<dbReference type="EC" id="3.2.1.14" evidence="2"/>
<dbReference type="Gene3D" id="3.20.20.80">
    <property type="entry name" value="Glycosidases"/>
    <property type="match status" value="1"/>
</dbReference>
<feature type="disulfide bond" evidence="5">
    <location>
        <begin position="56"/>
        <end position="70"/>
    </location>
</feature>
<dbReference type="InterPro" id="IPR001223">
    <property type="entry name" value="Glyco_hydro18_cat"/>
</dbReference>
<keyword evidence="3 5" id="KW-0147">Chitin-binding</keyword>
<reference evidence="9" key="1">
    <citation type="journal article" date="2023" name="IMA Fungus">
        <title>Comparative genomic study of the Penicillium genus elucidates a diverse pangenome and 15 lateral gene transfer events.</title>
        <authorList>
            <person name="Petersen C."/>
            <person name="Sorensen T."/>
            <person name="Nielsen M.R."/>
            <person name="Sondergaard T.E."/>
            <person name="Sorensen J.L."/>
            <person name="Fitzpatrick D.A."/>
            <person name="Frisvad J.C."/>
            <person name="Nielsen K.L."/>
        </authorList>
    </citation>
    <scope>NUCLEOTIDE SEQUENCE</scope>
    <source>
        <strain evidence="9">IBT 12815</strain>
    </source>
</reference>
<keyword evidence="5" id="KW-1015">Disulfide bond</keyword>
<dbReference type="Gene3D" id="3.10.50.10">
    <property type="match status" value="1"/>
</dbReference>
<dbReference type="PANTHER" id="PTHR11177">
    <property type="entry name" value="CHITINASE"/>
    <property type="match status" value="1"/>
</dbReference>
<dbReference type="GO" id="GO:0005975">
    <property type="term" value="P:carbohydrate metabolic process"/>
    <property type="evidence" value="ECO:0007669"/>
    <property type="project" value="InterPro"/>
</dbReference>
<feature type="signal peptide" evidence="6">
    <location>
        <begin position="1"/>
        <end position="22"/>
    </location>
</feature>
<dbReference type="PROSITE" id="PS00026">
    <property type="entry name" value="CHIT_BIND_I_1"/>
    <property type="match status" value="1"/>
</dbReference>
<dbReference type="InterPro" id="IPR029070">
    <property type="entry name" value="Chitinase_insertion_sf"/>
</dbReference>
<dbReference type="PROSITE" id="PS50941">
    <property type="entry name" value="CHIT_BIND_I_2"/>
    <property type="match status" value="2"/>
</dbReference>
<organism evidence="9 10">
    <name type="scientific">Penicillium hordei</name>
    <dbReference type="NCBI Taxonomy" id="40994"/>
    <lineage>
        <taxon>Eukaryota</taxon>
        <taxon>Fungi</taxon>
        <taxon>Dikarya</taxon>
        <taxon>Ascomycota</taxon>
        <taxon>Pezizomycotina</taxon>
        <taxon>Eurotiomycetes</taxon>
        <taxon>Eurotiomycetidae</taxon>
        <taxon>Eurotiales</taxon>
        <taxon>Aspergillaceae</taxon>
        <taxon>Penicillium</taxon>
    </lineage>
</organism>
<comment type="similarity">
    <text evidence="1">Belongs to the glycosyl hydrolase 18 family. Chitinase class V subfamily.</text>
</comment>
<proteinExistence type="inferred from homology"/>
<keyword evidence="9" id="KW-0378">Hydrolase</keyword>
<keyword evidence="6" id="KW-0732">Signal</keyword>
<dbReference type="GO" id="GO:0008843">
    <property type="term" value="F:endochitinase activity"/>
    <property type="evidence" value="ECO:0007669"/>
    <property type="project" value="UniProtKB-EC"/>
</dbReference>
<dbReference type="Gene3D" id="3.30.60.10">
    <property type="entry name" value="Endochitinase-like"/>
    <property type="match status" value="1"/>
</dbReference>
<comment type="caution">
    <text evidence="9">The sequence shown here is derived from an EMBL/GenBank/DDBJ whole genome shotgun (WGS) entry which is preliminary data.</text>
</comment>
<dbReference type="Proteomes" id="UP001213799">
    <property type="component" value="Unassembled WGS sequence"/>
</dbReference>
<feature type="disulfide bond" evidence="5">
    <location>
        <begin position="125"/>
        <end position="129"/>
    </location>
</feature>
<evidence type="ECO:0000259" key="7">
    <source>
        <dbReference type="PROSITE" id="PS50941"/>
    </source>
</evidence>
<evidence type="ECO:0000256" key="2">
    <source>
        <dbReference type="ARBA" id="ARBA00012729"/>
    </source>
</evidence>
<dbReference type="Pfam" id="PF00187">
    <property type="entry name" value="Chitin_bind_1"/>
    <property type="match status" value="1"/>
</dbReference>
<dbReference type="GeneID" id="81585906"/>
<dbReference type="CDD" id="cd00035">
    <property type="entry name" value="ChtBD1"/>
    <property type="match status" value="1"/>
</dbReference>
<dbReference type="InterPro" id="IPR017853">
    <property type="entry name" value="GH"/>
</dbReference>
<feature type="disulfide bond" evidence="5">
    <location>
        <begin position="102"/>
        <end position="114"/>
    </location>
</feature>
<dbReference type="InterPro" id="IPR036861">
    <property type="entry name" value="Endochitinase-like_sf"/>
</dbReference>
<evidence type="ECO:0000256" key="6">
    <source>
        <dbReference type="SAM" id="SignalP"/>
    </source>
</evidence>
<evidence type="ECO:0000259" key="8">
    <source>
        <dbReference type="PROSITE" id="PS51910"/>
    </source>
</evidence>
<dbReference type="InterPro" id="IPR001002">
    <property type="entry name" value="Chitin-bd_1"/>
</dbReference>
<dbReference type="RefSeq" id="XP_056755412.1">
    <property type="nucleotide sequence ID" value="XM_056895664.1"/>
</dbReference>
<feature type="domain" description="GH18" evidence="8">
    <location>
        <begin position="143"/>
        <end position="503"/>
    </location>
</feature>
<evidence type="ECO:0000256" key="5">
    <source>
        <dbReference type="PROSITE-ProRule" id="PRU00261"/>
    </source>
</evidence>
<evidence type="ECO:0000256" key="4">
    <source>
        <dbReference type="ARBA" id="ARBA00023026"/>
    </source>
</evidence>
<dbReference type="SUPFAM" id="SSF54556">
    <property type="entry name" value="Chitinase insertion domain"/>
    <property type="match status" value="1"/>
</dbReference>
<evidence type="ECO:0000256" key="3">
    <source>
        <dbReference type="ARBA" id="ARBA00022669"/>
    </source>
</evidence>
<feature type="disulfide bond" evidence="5">
    <location>
        <begin position="51"/>
        <end position="63"/>
    </location>
</feature>
<accession>A0AAD6ECH0</accession>
<dbReference type="GO" id="GO:0008061">
    <property type="term" value="F:chitin binding"/>
    <property type="evidence" value="ECO:0007669"/>
    <property type="project" value="UniProtKB-UniRule"/>
</dbReference>
<protein>
    <recommendedName>
        <fullName evidence="2">chitinase</fullName>
        <ecNumber evidence="2">3.2.1.14</ecNumber>
    </recommendedName>
</protein>
<comment type="caution">
    <text evidence="5">Lacks conserved residue(s) required for the propagation of feature annotation.</text>
</comment>
<dbReference type="EMBL" id="JAQJAE010000002">
    <property type="protein sequence ID" value="KAJ5607988.1"/>
    <property type="molecule type" value="Genomic_DNA"/>
</dbReference>
<sequence length="1747" mass="192550">MARRAVQSFIYFFIFLFVTVRANDNLVSEALSGLNALVTDDPYSCNKTTPCSNSACCSKSGVCGFGDQYCGTTGESPNDACWSNCDAHAECGKDALHKGQKCPLNVCCSPFGFCGTTSEFCDKGCQSGCDQPSSNATGSDVQQRIIGYYEAWQKDKQCMGMNIDQVPVESLTHINYAFAVIEPDTYKVGPMPKADESSLSDFTALKERNKNVVVGVSIGGWDFNNNHTDTQGVFADVVSSAEKRKKFIDELLSFMKHYAFDAVDLDWEYPGATDRQPPKSNTTANTEGYVKLMQDIRKAFDAEDKQYELSFTAPTSYWYLRWFDIKEMAKAADYVNFMSYDLHGVWDRDDPIGNHVLAHTNLTEIKDSMNLLWRNEVPAKKVNLGLAFYSRTFQLKDKDCWHPGCLFKGGGMEGACTKNSGTLSYRELVDVMASRNITPIYDKEAAVKYFKWNEDQWASFDDQQTFQQKIKWANEEGLGGLLIWSLDQDDSNLDDLRGVVFPRDVKVSESLADDVSFWESQAVGDCQTSPCGGKCSTGLIEIESIDCPSGDGPQKICCPIASAPDPSTCTWRGGETGSLCNGQCHGGEVAISSSVDGGNGHCTDGRQFYCCPIPEVAEGGGINCGWQYGCRDDQSALTYAGTFLEVLEGPAKLAGLFGKALSDALSDLDMENEKQYCCSKEEIKNWKDCYWAGTTDKFVYSCDDNHCNTGHEVMLTNSPYGGGEDCSPTTRQRAFCCNPASGKSPFMPVPLDYLFPEPPPDESTAEFNLKVDDTWGTGKAKTTESPNDASFGFVVITAPEEVSVSLDKRDGSPWEVMDCIDSDSEDEQTIRVICTDSSEDSLCDKIHLGKGVPGTILQMPESCGPGRYAVAKDFQLSANQTLAGHLAKRDFGSSQVYDLTYDYNFRRVPRDYGESQMRVDFSNEKGYWDAVVNRPGQGKTKRDRSSLHENPKRWMEEEWREAYHSESISRDELHKRWFGEDVLAWLHNLVHVSVEATKEITHTVDETVEVILIDQQFGPCPVGPAQAQANVRSTVNAHLQVDTSFGLTIIVTLGEDLDLSQSYLFFKNKGEVTAKFELDAVASLTYSSGDVKLFGLDDFPGATFRVPGIVTVGPNLAVYASADAQFTVAGHLEAEVTVAKWEIRQTYPENADYPPDAIQKPDNDGTQTLGKPSFEASVTATGEVALHLKPTVQFGIVFDKRWKVDKCTVDLVLDGYTIFHAKAGLSTSSDNSCPFSYGIDAGSNIYAELNAPEIYGWGGQTQIPIASVPRKQITPETCPGDNKRRSLDEIEHLSNNYVSPYSSDMLAVHQMDKRDTFSLGPVIRIPDTFLSCPSNTSDKGEIDCPVCKSSEDSDSSVTRRDTGDTCVYFGPPVPESCKDGSSLSKRATGDKEISLSWFAGSFFYSKYPQCSVGNLNSLNQIAKWYMPEGAAAGGGCSPKIQKYPADANSNTVKGVDMKLFQNDHVFEAQTVSKFLEWLCQGSRELKYSKQKIIFPKGWQQPNPAWCAAVFGSDTGGFEYPEFPGDNDEANWIGVTAERLAGLSRQNLMALYFGDANNSKGKVIGAQRRKIPLDDAQAAMNVVRDVVNVFFYLNDPNIKPMWTEPSNGVEEASKLFDDHFWGTAKGEHSYQNTGTPLKPPPKPANVQSWGLRTLWCYWIDQHLYLSEKVAKDWIKTAKTELGKYKNADPTKVSAQDKATIANFVQKSMAPGTLLSEQHMVFPLAPGGISGQSGAYGMWGNNGYGPLGL</sequence>
<feature type="domain" description="Chitin-binding type-1" evidence="7">
    <location>
        <begin position="88"/>
        <end position="131"/>
    </location>
</feature>
<reference evidence="9" key="2">
    <citation type="submission" date="2023-01" db="EMBL/GenBank/DDBJ databases">
        <authorList>
            <person name="Petersen C."/>
        </authorList>
    </citation>
    <scope>NUCLEOTIDE SEQUENCE</scope>
    <source>
        <strain evidence="9">IBT 12815</strain>
    </source>
</reference>
<name>A0AAD6ECH0_9EURO</name>
<feature type="disulfide bond" evidence="5">
    <location>
        <begin position="81"/>
        <end position="85"/>
    </location>
</feature>